<dbReference type="GO" id="GO:0007059">
    <property type="term" value="P:chromosome segregation"/>
    <property type="evidence" value="ECO:0007669"/>
    <property type="project" value="UniProtKB-UniRule"/>
</dbReference>
<comment type="function">
    <text evidence="9">Site-specific tyrosine recombinase, which acts by catalyzing the cutting and rejoining of the recombining DNA molecules. The XerC-XerD complex is essential to convert dimers of the bacterial chromosome into monomers to permit their segregation at cell division. It also contributes to the segregational stability of plasmids.</text>
</comment>
<comment type="similarity">
    <text evidence="9">Belongs to the 'phage' integrase family. XerC subfamily.</text>
</comment>
<evidence type="ECO:0000256" key="9">
    <source>
        <dbReference type="HAMAP-Rule" id="MF_01808"/>
    </source>
</evidence>
<gene>
    <name evidence="9" type="primary">xerC</name>
    <name evidence="12" type="ORF">H9L01_09535</name>
</gene>
<dbReference type="InterPro" id="IPR023009">
    <property type="entry name" value="Tyrosine_recombinase_XerC/XerD"/>
</dbReference>
<keyword evidence="7 9" id="KW-0233">DNA recombination</keyword>
<feature type="active site" evidence="9">
    <location>
        <position position="267"/>
    </location>
</feature>
<dbReference type="Proteomes" id="UP000515928">
    <property type="component" value="Chromosome"/>
</dbReference>
<dbReference type="KEGG" id="eio:H9L01_09535"/>
<dbReference type="InterPro" id="IPR044068">
    <property type="entry name" value="CB"/>
</dbReference>
<evidence type="ECO:0000256" key="2">
    <source>
        <dbReference type="ARBA" id="ARBA00022490"/>
    </source>
</evidence>
<feature type="domain" description="Tyr recombinase" evidence="10">
    <location>
        <begin position="131"/>
        <end position="312"/>
    </location>
</feature>
<evidence type="ECO:0000256" key="1">
    <source>
        <dbReference type="ARBA" id="ARBA00004496"/>
    </source>
</evidence>
<evidence type="ECO:0000313" key="12">
    <source>
        <dbReference type="EMBL" id="QNN60597.1"/>
    </source>
</evidence>
<comment type="subunit">
    <text evidence="9">Forms a cyclic heterotetrameric complex composed of two molecules of XerC and two molecules of XerD.</text>
</comment>
<dbReference type="Gene3D" id="1.10.443.10">
    <property type="entry name" value="Intergrase catalytic core"/>
    <property type="match status" value="1"/>
</dbReference>
<evidence type="ECO:0000256" key="4">
    <source>
        <dbReference type="ARBA" id="ARBA00022829"/>
    </source>
</evidence>
<dbReference type="PROSITE" id="PS51898">
    <property type="entry name" value="TYR_RECOMBINASE"/>
    <property type="match status" value="1"/>
</dbReference>
<dbReference type="HAMAP" id="MF_01808">
    <property type="entry name" value="Recomb_XerC_XerD"/>
    <property type="match status" value="1"/>
</dbReference>
<dbReference type="InterPro" id="IPR004107">
    <property type="entry name" value="Integrase_SAM-like_N"/>
</dbReference>
<dbReference type="CDD" id="cd00798">
    <property type="entry name" value="INT_XerDC_C"/>
    <property type="match status" value="1"/>
</dbReference>
<feature type="active site" evidence="9">
    <location>
        <position position="264"/>
    </location>
</feature>
<dbReference type="GO" id="GO:0006313">
    <property type="term" value="P:DNA transposition"/>
    <property type="evidence" value="ECO:0007669"/>
    <property type="project" value="UniProtKB-UniRule"/>
</dbReference>
<proteinExistence type="inferred from homology"/>
<evidence type="ECO:0000256" key="6">
    <source>
        <dbReference type="ARBA" id="ARBA00023125"/>
    </source>
</evidence>
<keyword evidence="6 9" id="KW-0238">DNA-binding</keyword>
<dbReference type="PANTHER" id="PTHR30349">
    <property type="entry name" value="PHAGE INTEGRASE-RELATED"/>
    <property type="match status" value="1"/>
</dbReference>
<dbReference type="GO" id="GO:0051301">
    <property type="term" value="P:cell division"/>
    <property type="evidence" value="ECO:0007669"/>
    <property type="project" value="UniProtKB-KW"/>
</dbReference>
<evidence type="ECO:0000259" key="11">
    <source>
        <dbReference type="PROSITE" id="PS51900"/>
    </source>
</evidence>
<comment type="subcellular location">
    <subcellularLocation>
        <location evidence="1 9">Cytoplasm</location>
    </subcellularLocation>
</comment>
<dbReference type="GO" id="GO:0003677">
    <property type="term" value="F:DNA binding"/>
    <property type="evidence" value="ECO:0007669"/>
    <property type="project" value="UniProtKB-UniRule"/>
</dbReference>
<name>A0A7G9RYC2_9FIRM</name>
<dbReference type="NCBIfam" id="NF040815">
    <property type="entry name" value="recomb_XerA_Arch"/>
    <property type="match status" value="1"/>
</dbReference>
<keyword evidence="2 9" id="KW-0963">Cytoplasm</keyword>
<dbReference type="InterPro" id="IPR002104">
    <property type="entry name" value="Integrase_catalytic"/>
</dbReference>
<evidence type="ECO:0000256" key="7">
    <source>
        <dbReference type="ARBA" id="ARBA00023172"/>
    </source>
</evidence>
<dbReference type="PANTHER" id="PTHR30349:SF77">
    <property type="entry name" value="TYROSINE RECOMBINASE XERC"/>
    <property type="match status" value="1"/>
</dbReference>
<keyword evidence="5 9" id="KW-0229">DNA integration</keyword>
<keyword evidence="8 9" id="KW-0131">Cell cycle</keyword>
<evidence type="ECO:0000313" key="13">
    <source>
        <dbReference type="Proteomes" id="UP000515928"/>
    </source>
</evidence>
<dbReference type="PROSITE" id="PS51900">
    <property type="entry name" value="CB"/>
    <property type="match status" value="1"/>
</dbReference>
<dbReference type="InterPro" id="IPR011010">
    <property type="entry name" value="DNA_brk_join_enz"/>
</dbReference>
<dbReference type="GO" id="GO:0009037">
    <property type="term" value="F:tyrosine-based site-specific recombinase activity"/>
    <property type="evidence" value="ECO:0007669"/>
    <property type="project" value="UniProtKB-UniRule"/>
</dbReference>
<dbReference type="Pfam" id="PF00589">
    <property type="entry name" value="Phage_integrase"/>
    <property type="match status" value="1"/>
</dbReference>
<keyword evidence="3 9" id="KW-0132">Cell division</keyword>
<evidence type="ECO:0000256" key="5">
    <source>
        <dbReference type="ARBA" id="ARBA00022908"/>
    </source>
</evidence>
<evidence type="ECO:0000256" key="8">
    <source>
        <dbReference type="ARBA" id="ARBA00023306"/>
    </source>
</evidence>
<keyword evidence="13" id="KW-1185">Reference proteome</keyword>
<organism evidence="12 13">
    <name type="scientific">Erysipelothrix inopinata</name>
    <dbReference type="NCBI Taxonomy" id="225084"/>
    <lineage>
        <taxon>Bacteria</taxon>
        <taxon>Bacillati</taxon>
        <taxon>Bacillota</taxon>
        <taxon>Erysipelotrichia</taxon>
        <taxon>Erysipelotrichales</taxon>
        <taxon>Erysipelotrichaceae</taxon>
        <taxon>Erysipelothrix</taxon>
    </lineage>
</organism>
<sequence length="321" mass="36915">MRTLGLLRTVSKIVKKWLREASLILRNSLTQYLKEFMRHIAITNTSSEHTADAYYRDVSQFLEFIGSHNVLEVDDKLAYSYLNELYESGLSSASVARKISSLRSFYKFLQQNYGALANPFIHIKIRKQSRKLPQFLMFDEIEKLLLSCDDSNLGIRNQILIELMYACGLRVSEVCNLKCKDIDTSERVVRVIGKGNKERILFYYDALNPKLMNYLNVVRPKLSKTGEDFVFVNGQGKPLTTRGVQYILEKQSEKAGLKINVHPHMLRHSFATHLLDNGASLRIVQELLGHESLSTTQIYTHVSMKRIKDAYDEAMKNLPLD</sequence>
<dbReference type="SUPFAM" id="SSF56349">
    <property type="entry name" value="DNA breaking-rejoining enzymes"/>
    <property type="match status" value="1"/>
</dbReference>
<dbReference type="InterPro" id="IPR050090">
    <property type="entry name" value="Tyrosine_recombinase_XerCD"/>
</dbReference>
<feature type="domain" description="Core-binding (CB)" evidence="11">
    <location>
        <begin position="27"/>
        <end position="110"/>
    </location>
</feature>
<reference evidence="12 13" key="1">
    <citation type="submission" date="2020-08" db="EMBL/GenBank/DDBJ databases">
        <title>Genome sequence of Erysipelothrix inopinata DSM 15511T.</title>
        <authorList>
            <person name="Hyun D.-W."/>
            <person name="Bae J.-W."/>
        </authorList>
    </citation>
    <scope>NUCLEOTIDE SEQUENCE [LARGE SCALE GENOMIC DNA]</scope>
    <source>
        <strain evidence="12 13">DSM 15511</strain>
    </source>
</reference>
<evidence type="ECO:0000259" key="10">
    <source>
        <dbReference type="PROSITE" id="PS51898"/>
    </source>
</evidence>
<feature type="active site" evidence="9">
    <location>
        <position position="194"/>
    </location>
</feature>
<evidence type="ECO:0000256" key="3">
    <source>
        <dbReference type="ARBA" id="ARBA00022618"/>
    </source>
</evidence>
<keyword evidence="4 9" id="KW-0159">Chromosome partition</keyword>
<dbReference type="InterPro" id="IPR013762">
    <property type="entry name" value="Integrase-like_cat_sf"/>
</dbReference>
<feature type="active site" evidence="9">
    <location>
        <position position="170"/>
    </location>
</feature>
<protein>
    <recommendedName>
        <fullName evidence="9">Tyrosine recombinase XerC</fullName>
    </recommendedName>
</protein>
<feature type="active site" evidence="9">
    <location>
        <position position="290"/>
    </location>
</feature>
<dbReference type="Pfam" id="PF02899">
    <property type="entry name" value="Phage_int_SAM_1"/>
    <property type="match status" value="1"/>
</dbReference>
<feature type="active site" description="O-(3'-phospho-DNA)-tyrosine intermediate" evidence="9">
    <location>
        <position position="299"/>
    </location>
</feature>
<dbReference type="GO" id="GO:0005737">
    <property type="term" value="C:cytoplasm"/>
    <property type="evidence" value="ECO:0007669"/>
    <property type="project" value="UniProtKB-SubCell"/>
</dbReference>
<dbReference type="InterPro" id="IPR010998">
    <property type="entry name" value="Integrase_recombinase_N"/>
</dbReference>
<accession>A0A7G9RYC2</accession>
<dbReference type="AlphaFoldDB" id="A0A7G9RYC2"/>
<dbReference type="EMBL" id="CP060715">
    <property type="protein sequence ID" value="QNN60597.1"/>
    <property type="molecule type" value="Genomic_DNA"/>
</dbReference>
<dbReference type="Gene3D" id="1.10.150.130">
    <property type="match status" value="1"/>
</dbReference>